<evidence type="ECO:0000256" key="1">
    <source>
        <dbReference type="ARBA" id="ARBA00022737"/>
    </source>
</evidence>
<reference evidence="5 6" key="1">
    <citation type="submission" date="2014-04" db="EMBL/GenBank/DDBJ databases">
        <authorList>
            <consortium name="DOE Joint Genome Institute"/>
            <person name="Kuo A."/>
            <person name="Martino E."/>
            <person name="Perotto S."/>
            <person name="Kohler A."/>
            <person name="Nagy L.G."/>
            <person name="Floudas D."/>
            <person name="Copeland A."/>
            <person name="Barry K.W."/>
            <person name="Cichocki N."/>
            <person name="Veneault-Fourrey C."/>
            <person name="LaButti K."/>
            <person name="Lindquist E.A."/>
            <person name="Lipzen A."/>
            <person name="Lundell T."/>
            <person name="Morin E."/>
            <person name="Murat C."/>
            <person name="Sun H."/>
            <person name="Tunlid A."/>
            <person name="Henrissat B."/>
            <person name="Grigoriev I.V."/>
            <person name="Hibbett D.S."/>
            <person name="Martin F."/>
            <person name="Nordberg H.P."/>
            <person name="Cantor M.N."/>
            <person name="Hua S.X."/>
        </authorList>
    </citation>
    <scope>NUCLEOTIDE SEQUENCE [LARGE SCALE GENOMIC DNA]</scope>
    <source>
        <strain evidence="5 6">Zn</strain>
    </source>
</reference>
<dbReference type="Proteomes" id="UP000054321">
    <property type="component" value="Unassembled WGS sequence"/>
</dbReference>
<feature type="repeat" description="ANK" evidence="3">
    <location>
        <begin position="40"/>
        <end position="72"/>
    </location>
</feature>
<dbReference type="AlphaFoldDB" id="A0A0C3GUN7"/>
<dbReference type="PROSITE" id="PS50297">
    <property type="entry name" value="ANK_REP_REGION"/>
    <property type="match status" value="1"/>
</dbReference>
<dbReference type="InterPro" id="IPR002110">
    <property type="entry name" value="Ankyrin_rpt"/>
</dbReference>
<dbReference type="InterPro" id="IPR036770">
    <property type="entry name" value="Ankyrin_rpt-contain_sf"/>
</dbReference>
<sequence length="132" mass="14228">MGFKWTSLQLAVHWRLGQVARLLVDAGADVNSGPVKNSFHAATPLQYAAMQGDLEMAQFLISKGANVNAEGPLSGDGTALETAARYGRLDMVRLLLKEVNIQGEMRVQYIKSALYATIEGNNAIATLLTKHG</sequence>
<evidence type="ECO:0000256" key="2">
    <source>
        <dbReference type="ARBA" id="ARBA00023043"/>
    </source>
</evidence>
<dbReference type="Pfam" id="PF00023">
    <property type="entry name" value="Ank"/>
    <property type="match status" value="1"/>
</dbReference>
<dbReference type="PANTHER" id="PTHR24173:SF74">
    <property type="entry name" value="ANKYRIN REPEAT DOMAIN-CONTAINING PROTEIN 16"/>
    <property type="match status" value="1"/>
</dbReference>
<keyword evidence="6" id="KW-1185">Reference proteome</keyword>
<evidence type="ECO:0000256" key="3">
    <source>
        <dbReference type="PROSITE-ProRule" id="PRU00023"/>
    </source>
</evidence>
<feature type="chain" id="PRO_5002164944" evidence="4">
    <location>
        <begin position="22"/>
        <end position="132"/>
    </location>
</feature>
<dbReference type="EMBL" id="KN832878">
    <property type="protein sequence ID" value="KIM99775.1"/>
    <property type="molecule type" value="Genomic_DNA"/>
</dbReference>
<keyword evidence="2 3" id="KW-0040">ANK repeat</keyword>
<dbReference type="HOGENOM" id="CLU_1922114_0_0_1"/>
<dbReference type="InParanoid" id="A0A0C3GUN7"/>
<evidence type="ECO:0000256" key="4">
    <source>
        <dbReference type="SAM" id="SignalP"/>
    </source>
</evidence>
<organism evidence="5 6">
    <name type="scientific">Oidiodendron maius (strain Zn)</name>
    <dbReference type="NCBI Taxonomy" id="913774"/>
    <lineage>
        <taxon>Eukaryota</taxon>
        <taxon>Fungi</taxon>
        <taxon>Dikarya</taxon>
        <taxon>Ascomycota</taxon>
        <taxon>Pezizomycotina</taxon>
        <taxon>Leotiomycetes</taxon>
        <taxon>Leotiomycetes incertae sedis</taxon>
        <taxon>Myxotrichaceae</taxon>
        <taxon>Oidiodendron</taxon>
    </lineage>
</organism>
<protein>
    <submittedName>
        <fullName evidence="5">Uncharacterized protein</fullName>
    </submittedName>
</protein>
<dbReference type="Pfam" id="PF12796">
    <property type="entry name" value="Ank_2"/>
    <property type="match status" value="1"/>
</dbReference>
<dbReference type="PANTHER" id="PTHR24173">
    <property type="entry name" value="ANKYRIN REPEAT CONTAINING"/>
    <property type="match status" value="1"/>
</dbReference>
<keyword evidence="1" id="KW-0677">Repeat</keyword>
<evidence type="ECO:0000313" key="5">
    <source>
        <dbReference type="EMBL" id="KIM99775.1"/>
    </source>
</evidence>
<feature type="signal peptide" evidence="4">
    <location>
        <begin position="1"/>
        <end position="21"/>
    </location>
</feature>
<accession>A0A0C3GUN7</accession>
<keyword evidence="4" id="KW-0732">Signal</keyword>
<feature type="non-terminal residue" evidence="5">
    <location>
        <position position="132"/>
    </location>
</feature>
<dbReference type="OrthoDB" id="3563777at2759"/>
<dbReference type="Gene3D" id="1.25.40.20">
    <property type="entry name" value="Ankyrin repeat-containing domain"/>
    <property type="match status" value="1"/>
</dbReference>
<evidence type="ECO:0000313" key="6">
    <source>
        <dbReference type="Proteomes" id="UP000054321"/>
    </source>
</evidence>
<dbReference type="SUPFAM" id="SSF48403">
    <property type="entry name" value="Ankyrin repeat"/>
    <property type="match status" value="1"/>
</dbReference>
<dbReference type="STRING" id="913774.A0A0C3GUN7"/>
<reference evidence="6" key="2">
    <citation type="submission" date="2015-01" db="EMBL/GenBank/DDBJ databases">
        <title>Evolutionary Origins and Diversification of the Mycorrhizal Mutualists.</title>
        <authorList>
            <consortium name="DOE Joint Genome Institute"/>
            <consortium name="Mycorrhizal Genomics Consortium"/>
            <person name="Kohler A."/>
            <person name="Kuo A."/>
            <person name="Nagy L.G."/>
            <person name="Floudas D."/>
            <person name="Copeland A."/>
            <person name="Barry K.W."/>
            <person name="Cichocki N."/>
            <person name="Veneault-Fourrey C."/>
            <person name="LaButti K."/>
            <person name="Lindquist E.A."/>
            <person name="Lipzen A."/>
            <person name="Lundell T."/>
            <person name="Morin E."/>
            <person name="Murat C."/>
            <person name="Riley R."/>
            <person name="Ohm R."/>
            <person name="Sun H."/>
            <person name="Tunlid A."/>
            <person name="Henrissat B."/>
            <person name="Grigoriev I.V."/>
            <person name="Hibbett D.S."/>
            <person name="Martin F."/>
        </authorList>
    </citation>
    <scope>NUCLEOTIDE SEQUENCE [LARGE SCALE GENOMIC DNA]</scope>
    <source>
        <strain evidence="6">Zn</strain>
    </source>
</reference>
<proteinExistence type="predicted"/>
<name>A0A0C3GUN7_OIDMZ</name>
<dbReference type="PROSITE" id="PS50088">
    <property type="entry name" value="ANK_REPEAT"/>
    <property type="match status" value="1"/>
</dbReference>
<dbReference type="SMART" id="SM00248">
    <property type="entry name" value="ANK"/>
    <property type="match status" value="3"/>
</dbReference>
<gene>
    <name evidence="5" type="ORF">OIDMADRAFT_126174</name>
</gene>